<reference evidence="1 2" key="1">
    <citation type="journal article" date="2016" name="Int. J. Syst. Evol. Microbiol.">
        <title>Labrenzia salina sp. nov., isolated from the rhizosphere of the halophyte Arthrocnemum macrostachyum.</title>
        <authorList>
            <person name="Camacho M."/>
            <person name="Redondo-Gomez S."/>
            <person name="Rodriguez-Llorente I."/>
            <person name="Rohde M."/>
            <person name="Sproer C."/>
            <person name="Schumann P."/>
            <person name="Klenk H.P."/>
            <person name="Montero-Calasanz M.D.C."/>
        </authorList>
    </citation>
    <scope>NUCLEOTIDE SEQUENCE [LARGE SCALE GENOMIC DNA]</scope>
    <source>
        <strain evidence="1 2">DSM 29163</strain>
    </source>
</reference>
<sequence>MTGRVHHAVRLPMYDWPQVRAATEDLEAALQSALLDALELTPDRLRPWPEDMDLAEAWAHPDVLLTQTCGYPLTHALSGKVRLLGAPHYAAPDCDGPRYCSQIVVRRDSAFSKLEDLRGARAVFNSPDSQSGMNAFRHTVAGVAEEGRFFSEVTSSGGHLASLRAVAEGDADVAAIDAVCWHLACREMPELAGRLKPIARTGSVPVLPLITSSRFSDSEAGLITEVIEAVFAAPETQASRARLGIHGFSRLSTADYAGILRMEREAAELGYPALA</sequence>
<evidence type="ECO:0000313" key="2">
    <source>
        <dbReference type="Proteomes" id="UP001300261"/>
    </source>
</evidence>
<name>A0ABT3R813_9HYPH</name>
<dbReference type="Gene3D" id="3.40.190.10">
    <property type="entry name" value="Periplasmic binding protein-like II"/>
    <property type="match status" value="1"/>
</dbReference>
<dbReference type="SUPFAM" id="SSF53850">
    <property type="entry name" value="Periplasmic binding protein-like II"/>
    <property type="match status" value="1"/>
</dbReference>
<dbReference type="PANTHER" id="PTHR35841">
    <property type="entry name" value="PHOSPHONATES-BINDING PERIPLASMIC PROTEIN"/>
    <property type="match status" value="1"/>
</dbReference>
<protein>
    <submittedName>
        <fullName evidence="1">PhnD/SsuA/transferrin family substrate-binding protein</fullName>
    </submittedName>
</protein>
<keyword evidence="2" id="KW-1185">Reference proteome</keyword>
<dbReference type="Pfam" id="PF12974">
    <property type="entry name" value="Phosphonate-bd"/>
    <property type="match status" value="1"/>
</dbReference>
<dbReference type="PANTHER" id="PTHR35841:SF1">
    <property type="entry name" value="PHOSPHONATES-BINDING PERIPLASMIC PROTEIN"/>
    <property type="match status" value="1"/>
</dbReference>
<evidence type="ECO:0000313" key="1">
    <source>
        <dbReference type="EMBL" id="MCX2725451.1"/>
    </source>
</evidence>
<dbReference type="RefSeq" id="WP_265966386.1">
    <property type="nucleotide sequence ID" value="NZ_JAPEVI010000003.1"/>
</dbReference>
<comment type="caution">
    <text evidence="1">The sequence shown here is derived from an EMBL/GenBank/DDBJ whole genome shotgun (WGS) entry which is preliminary data.</text>
</comment>
<proteinExistence type="predicted"/>
<accession>A0ABT3R813</accession>
<organism evidence="1 2">
    <name type="scientific">Roseibium salinum</name>
    <dbReference type="NCBI Taxonomy" id="1604349"/>
    <lineage>
        <taxon>Bacteria</taxon>
        <taxon>Pseudomonadati</taxon>
        <taxon>Pseudomonadota</taxon>
        <taxon>Alphaproteobacteria</taxon>
        <taxon>Hyphomicrobiales</taxon>
        <taxon>Stappiaceae</taxon>
        <taxon>Roseibium</taxon>
    </lineage>
</organism>
<dbReference type="Proteomes" id="UP001300261">
    <property type="component" value="Unassembled WGS sequence"/>
</dbReference>
<gene>
    <name evidence="1" type="ORF">ON753_24355</name>
</gene>
<dbReference type="EMBL" id="JAPEVI010000003">
    <property type="protein sequence ID" value="MCX2725451.1"/>
    <property type="molecule type" value="Genomic_DNA"/>
</dbReference>